<dbReference type="EMBL" id="BMAU01021230">
    <property type="protein sequence ID" value="GFY01819.1"/>
    <property type="molecule type" value="Genomic_DNA"/>
</dbReference>
<reference evidence="1" key="1">
    <citation type="submission" date="2020-08" db="EMBL/GenBank/DDBJ databases">
        <title>Multicomponent nature underlies the extraordinary mechanical properties of spider dragline silk.</title>
        <authorList>
            <person name="Kono N."/>
            <person name="Nakamura H."/>
            <person name="Mori M."/>
            <person name="Yoshida Y."/>
            <person name="Ohtoshi R."/>
            <person name="Malay A.D."/>
            <person name="Moran D.A.P."/>
            <person name="Tomita M."/>
            <person name="Numata K."/>
            <person name="Arakawa K."/>
        </authorList>
    </citation>
    <scope>NUCLEOTIDE SEQUENCE</scope>
</reference>
<gene>
    <name evidence="1" type="ORF">TNCV_1468091</name>
</gene>
<keyword evidence="2" id="KW-1185">Reference proteome</keyword>
<protein>
    <submittedName>
        <fullName evidence="1">Uncharacterized protein</fullName>
    </submittedName>
</protein>
<accession>A0A8X6V758</accession>
<comment type="caution">
    <text evidence="1">The sequence shown here is derived from an EMBL/GenBank/DDBJ whole genome shotgun (WGS) entry which is preliminary data.</text>
</comment>
<dbReference type="AlphaFoldDB" id="A0A8X6V758"/>
<organism evidence="1 2">
    <name type="scientific">Trichonephila clavipes</name>
    <name type="common">Golden silk orbweaver</name>
    <name type="synonym">Nephila clavipes</name>
    <dbReference type="NCBI Taxonomy" id="2585209"/>
    <lineage>
        <taxon>Eukaryota</taxon>
        <taxon>Metazoa</taxon>
        <taxon>Ecdysozoa</taxon>
        <taxon>Arthropoda</taxon>
        <taxon>Chelicerata</taxon>
        <taxon>Arachnida</taxon>
        <taxon>Araneae</taxon>
        <taxon>Araneomorphae</taxon>
        <taxon>Entelegynae</taxon>
        <taxon>Araneoidea</taxon>
        <taxon>Nephilidae</taxon>
        <taxon>Trichonephila</taxon>
    </lineage>
</organism>
<dbReference type="Proteomes" id="UP000887159">
    <property type="component" value="Unassembled WGS sequence"/>
</dbReference>
<evidence type="ECO:0000313" key="1">
    <source>
        <dbReference type="EMBL" id="GFY01819.1"/>
    </source>
</evidence>
<sequence>MVIRSEGAVEYVMVGVSRRPTQAIWRGKEIEPVQVRSSLQTTCGCLSHSFAPFSDHHLVNPGPERSLVQLNRAIQ</sequence>
<proteinExistence type="predicted"/>
<evidence type="ECO:0000313" key="2">
    <source>
        <dbReference type="Proteomes" id="UP000887159"/>
    </source>
</evidence>
<name>A0A8X6V758_TRICX</name>